<dbReference type="AlphaFoldDB" id="A0A6C0J471"/>
<evidence type="ECO:0000313" key="1">
    <source>
        <dbReference type="EMBL" id="QHU00422.1"/>
    </source>
</evidence>
<dbReference type="EMBL" id="MN740327">
    <property type="protein sequence ID" value="QHU00422.1"/>
    <property type="molecule type" value="Genomic_DNA"/>
</dbReference>
<reference evidence="1" key="1">
    <citation type="journal article" date="2020" name="Nature">
        <title>Giant virus diversity and host interactions through global metagenomics.</title>
        <authorList>
            <person name="Schulz F."/>
            <person name="Roux S."/>
            <person name="Paez-Espino D."/>
            <person name="Jungbluth S."/>
            <person name="Walsh D.A."/>
            <person name="Denef V.J."/>
            <person name="McMahon K.D."/>
            <person name="Konstantinidis K.T."/>
            <person name="Eloe-Fadrosh E.A."/>
            <person name="Kyrpides N.C."/>
            <person name="Woyke T."/>
        </authorList>
    </citation>
    <scope>NUCLEOTIDE SEQUENCE</scope>
    <source>
        <strain evidence="1">GVMAG-M-3300025860-20</strain>
    </source>
</reference>
<protein>
    <submittedName>
        <fullName evidence="1">Uncharacterized protein</fullName>
    </submittedName>
</protein>
<proteinExistence type="predicted"/>
<name>A0A6C0J471_9ZZZZ</name>
<accession>A0A6C0J471</accession>
<organism evidence="1">
    <name type="scientific">viral metagenome</name>
    <dbReference type="NCBI Taxonomy" id="1070528"/>
    <lineage>
        <taxon>unclassified sequences</taxon>
        <taxon>metagenomes</taxon>
        <taxon>organismal metagenomes</taxon>
    </lineage>
</organism>
<sequence>MSTTETQNVYEMLTVDTSTVDTRTVDTHVDETPIETLAYETHIDNIAEKRLEYEMKRYIKGNFEGTLTIFKEGIIGERIYDVTMWGWRIRITPTISYPYEFPHVQYMLPYTKEWKNFTSIVTENGIPSLQLIALAQSIIVNIMEK</sequence>